<dbReference type="SMART" id="SM00357">
    <property type="entry name" value="CSP"/>
    <property type="match status" value="1"/>
</dbReference>
<keyword evidence="5" id="KW-1185">Reference proteome</keyword>
<reference evidence="4 5" key="1">
    <citation type="submission" date="2021-06" db="EMBL/GenBank/DDBJ databases">
        <authorList>
            <person name="Lee D.H."/>
        </authorList>
    </citation>
    <scope>NUCLEOTIDE SEQUENCE [LARGE SCALE GENOMIC DNA]</scope>
    <source>
        <strain evidence="4 5">MMS21-HV4-11</strain>
    </source>
</reference>
<dbReference type="PIRSF" id="PIRSF002599">
    <property type="entry name" value="Cold_shock_A"/>
    <property type="match status" value="1"/>
</dbReference>
<dbReference type="InterPro" id="IPR012156">
    <property type="entry name" value="Cold_shock_CspA"/>
</dbReference>
<dbReference type="InterPro" id="IPR011129">
    <property type="entry name" value="CSD"/>
</dbReference>
<proteinExistence type="predicted"/>
<dbReference type="PANTHER" id="PTHR11544">
    <property type="entry name" value="COLD SHOCK DOMAIN CONTAINING PROTEINS"/>
    <property type="match status" value="1"/>
</dbReference>
<accession>A0ABS6II56</accession>
<feature type="domain" description="CSD" evidence="3">
    <location>
        <begin position="3"/>
        <end position="70"/>
    </location>
</feature>
<evidence type="ECO:0000313" key="4">
    <source>
        <dbReference type="EMBL" id="MBU8874274.1"/>
    </source>
</evidence>
<name>A0ABS6II56_9HYPH</name>
<sequence length="72" mass="7751">MTTTTGTVKWFNIQKGFGFIQPDNGGTDAFVHISAVERAGMSMLSEGQKLEFELVADPRSGKMAAENLKAVS</sequence>
<dbReference type="InterPro" id="IPR050181">
    <property type="entry name" value="Cold_shock_domain"/>
</dbReference>
<dbReference type="CDD" id="cd04458">
    <property type="entry name" value="CSP_CDS"/>
    <property type="match status" value="1"/>
</dbReference>
<comment type="subcellular location">
    <subcellularLocation>
        <location evidence="1">Cytoplasm</location>
    </subcellularLocation>
</comment>
<evidence type="ECO:0000256" key="1">
    <source>
        <dbReference type="ARBA" id="ARBA00004496"/>
    </source>
</evidence>
<keyword evidence="2" id="KW-0963">Cytoplasm</keyword>
<gene>
    <name evidence="4" type="ORF">KQ910_10900</name>
</gene>
<dbReference type="Proteomes" id="UP000727907">
    <property type="component" value="Unassembled WGS sequence"/>
</dbReference>
<dbReference type="Pfam" id="PF00313">
    <property type="entry name" value="CSD"/>
    <property type="match status" value="1"/>
</dbReference>
<evidence type="ECO:0000256" key="2">
    <source>
        <dbReference type="ARBA" id="ARBA00022490"/>
    </source>
</evidence>
<evidence type="ECO:0000259" key="3">
    <source>
        <dbReference type="PROSITE" id="PS51857"/>
    </source>
</evidence>
<protein>
    <submittedName>
        <fullName evidence="4">Cold-shock protein</fullName>
    </submittedName>
</protein>
<dbReference type="EMBL" id="JAHOPB010000001">
    <property type="protein sequence ID" value="MBU8874274.1"/>
    <property type="molecule type" value="Genomic_DNA"/>
</dbReference>
<comment type="caution">
    <text evidence="4">The sequence shown here is derived from an EMBL/GenBank/DDBJ whole genome shotgun (WGS) entry which is preliminary data.</text>
</comment>
<evidence type="ECO:0000313" key="5">
    <source>
        <dbReference type="Proteomes" id="UP000727907"/>
    </source>
</evidence>
<dbReference type="PROSITE" id="PS51857">
    <property type="entry name" value="CSD_2"/>
    <property type="match status" value="1"/>
</dbReference>
<dbReference type="InterPro" id="IPR002059">
    <property type="entry name" value="CSP_DNA-bd"/>
</dbReference>
<organism evidence="4 5">
    <name type="scientific">Reyranella humidisoli</name>
    <dbReference type="NCBI Taxonomy" id="2849149"/>
    <lineage>
        <taxon>Bacteria</taxon>
        <taxon>Pseudomonadati</taxon>
        <taxon>Pseudomonadota</taxon>
        <taxon>Alphaproteobacteria</taxon>
        <taxon>Hyphomicrobiales</taxon>
        <taxon>Reyranellaceae</taxon>
        <taxon>Reyranella</taxon>
    </lineage>
</organism>